<dbReference type="PANTHER" id="PTHR48090">
    <property type="entry name" value="UNDECAPRENYL-PHOSPHATE 4-DEOXY-4-FORMAMIDO-L-ARABINOSE TRANSFERASE-RELATED"/>
    <property type="match status" value="1"/>
</dbReference>
<evidence type="ECO:0000313" key="11">
    <source>
        <dbReference type="EMBL" id="ABQ29945.1"/>
    </source>
</evidence>
<dbReference type="PANTHER" id="PTHR48090:SF1">
    <property type="entry name" value="PROPHAGE BACTOPRENOL GLUCOSYL TRANSFERASE HOMOLOG"/>
    <property type="match status" value="1"/>
</dbReference>
<sequence length="347" mass="38635">MSEFSDIPQILQDLRRRGTQVASEKRRGMSATGWPVTVSVVVPFHNEAENVVPLFDRLAAVLDGLDEDWELVCVNDGSRDATLAALQRIAARDGRVRVIDLSRNFGKEAALTAGLDHARGAVAIPLDADLQDPPEVIPALLAKWREGYDVVNATRASREGDGAVKRFTAHMFYRVMNRLSDVPIPRDTGDFRLIARPALEALKRLPERRRFMKGLFAWIGFRTATITYHRAPRHAGRTTWNYWKLWNFALEGVTSFSSAPLRLASYLGFAVSVFAFVYAAVTIFRKLAYGNPVQGYPSLLVAILFLGGVQLIALGMIGEYLGRLYEESKQRPLYIVREISGGSAPDL</sequence>
<gene>
    <name evidence="11" type="ordered locus">Acry_0724</name>
</gene>
<keyword evidence="12" id="KW-1185">Reference proteome</keyword>
<evidence type="ECO:0000256" key="2">
    <source>
        <dbReference type="ARBA" id="ARBA00022475"/>
    </source>
</evidence>
<proteinExistence type="inferred from homology"/>
<name>A5FWG3_ACICJ</name>
<dbReference type="Proteomes" id="UP000000245">
    <property type="component" value="Chromosome"/>
</dbReference>
<dbReference type="CAZy" id="GT2">
    <property type="family name" value="Glycosyltransferase Family 2"/>
</dbReference>
<dbReference type="STRING" id="349163.Acry_0724"/>
<evidence type="ECO:0000256" key="7">
    <source>
        <dbReference type="ARBA" id="ARBA00023136"/>
    </source>
</evidence>
<evidence type="ECO:0000256" key="9">
    <source>
        <dbReference type="SAM" id="Phobius"/>
    </source>
</evidence>
<evidence type="ECO:0000256" key="3">
    <source>
        <dbReference type="ARBA" id="ARBA00022676"/>
    </source>
</evidence>
<evidence type="ECO:0000259" key="10">
    <source>
        <dbReference type="Pfam" id="PF00535"/>
    </source>
</evidence>
<dbReference type="RefSeq" id="WP_011941727.1">
    <property type="nucleotide sequence ID" value="NC_009484.1"/>
</dbReference>
<dbReference type="eggNOG" id="COG0463">
    <property type="taxonomic scope" value="Bacteria"/>
</dbReference>
<keyword evidence="6 9" id="KW-1133">Transmembrane helix</keyword>
<dbReference type="HOGENOM" id="CLU_033536_0_1_5"/>
<keyword evidence="7 9" id="KW-0472">Membrane</keyword>
<comment type="subcellular location">
    <subcellularLocation>
        <location evidence="1">Cell membrane</location>
        <topology evidence="1">Multi-pass membrane protein</topology>
    </subcellularLocation>
</comment>
<evidence type="ECO:0000256" key="5">
    <source>
        <dbReference type="ARBA" id="ARBA00022692"/>
    </source>
</evidence>
<dbReference type="EMBL" id="CP000697">
    <property type="protein sequence ID" value="ABQ29945.1"/>
    <property type="molecule type" value="Genomic_DNA"/>
</dbReference>
<dbReference type="SUPFAM" id="SSF53448">
    <property type="entry name" value="Nucleotide-diphospho-sugar transferases"/>
    <property type="match status" value="1"/>
</dbReference>
<evidence type="ECO:0000256" key="4">
    <source>
        <dbReference type="ARBA" id="ARBA00022679"/>
    </source>
</evidence>
<dbReference type="GO" id="GO:0005886">
    <property type="term" value="C:plasma membrane"/>
    <property type="evidence" value="ECO:0007669"/>
    <property type="project" value="UniProtKB-SubCell"/>
</dbReference>
<feature type="transmembrane region" description="Helical" evidence="9">
    <location>
        <begin position="263"/>
        <end position="284"/>
    </location>
</feature>
<feature type="domain" description="Glycosyltransferase 2-like" evidence="10">
    <location>
        <begin position="39"/>
        <end position="201"/>
    </location>
</feature>
<keyword evidence="2" id="KW-1003">Cell membrane</keyword>
<accession>A5FWG3</accession>
<dbReference type="FunFam" id="3.90.550.10:FF:000079">
    <property type="entry name" value="Probable glycosyl transferase"/>
    <property type="match status" value="1"/>
</dbReference>
<dbReference type="InterPro" id="IPR029044">
    <property type="entry name" value="Nucleotide-diphossugar_trans"/>
</dbReference>
<dbReference type="KEGG" id="acr:Acry_0724"/>
<evidence type="ECO:0000256" key="1">
    <source>
        <dbReference type="ARBA" id="ARBA00004651"/>
    </source>
</evidence>
<dbReference type="InterPro" id="IPR001173">
    <property type="entry name" value="Glyco_trans_2-like"/>
</dbReference>
<reference evidence="11 12" key="1">
    <citation type="submission" date="2007-05" db="EMBL/GenBank/DDBJ databases">
        <title>Complete sequence of chromosome of Acidiphilium cryptum JF-5.</title>
        <authorList>
            <consortium name="US DOE Joint Genome Institute"/>
            <person name="Copeland A."/>
            <person name="Lucas S."/>
            <person name="Lapidus A."/>
            <person name="Barry K."/>
            <person name="Detter J.C."/>
            <person name="Glavina del Rio T."/>
            <person name="Hammon N."/>
            <person name="Israni S."/>
            <person name="Dalin E."/>
            <person name="Tice H."/>
            <person name="Pitluck S."/>
            <person name="Sims D."/>
            <person name="Brettin T."/>
            <person name="Bruce D."/>
            <person name="Han C."/>
            <person name="Schmutz J."/>
            <person name="Larimer F."/>
            <person name="Land M."/>
            <person name="Hauser L."/>
            <person name="Kyrpides N."/>
            <person name="Kim E."/>
            <person name="Magnuson T."/>
            <person name="Richardson P."/>
        </authorList>
    </citation>
    <scope>NUCLEOTIDE SEQUENCE [LARGE SCALE GENOMIC DNA]</scope>
    <source>
        <strain evidence="11 12">JF-5</strain>
    </source>
</reference>
<evidence type="ECO:0000256" key="8">
    <source>
        <dbReference type="ARBA" id="ARBA00038152"/>
    </source>
</evidence>
<dbReference type="CDD" id="cd04187">
    <property type="entry name" value="DPM1_like_bac"/>
    <property type="match status" value="1"/>
</dbReference>
<evidence type="ECO:0000256" key="6">
    <source>
        <dbReference type="ARBA" id="ARBA00022989"/>
    </source>
</evidence>
<keyword evidence="3" id="KW-0328">Glycosyltransferase</keyword>
<evidence type="ECO:0000313" key="12">
    <source>
        <dbReference type="Proteomes" id="UP000000245"/>
    </source>
</evidence>
<feature type="transmembrane region" description="Helical" evidence="9">
    <location>
        <begin position="296"/>
        <end position="321"/>
    </location>
</feature>
<dbReference type="InterPro" id="IPR050256">
    <property type="entry name" value="Glycosyltransferase_2"/>
</dbReference>
<organism evidence="11 12">
    <name type="scientific">Acidiphilium cryptum (strain JF-5)</name>
    <dbReference type="NCBI Taxonomy" id="349163"/>
    <lineage>
        <taxon>Bacteria</taxon>
        <taxon>Pseudomonadati</taxon>
        <taxon>Pseudomonadota</taxon>
        <taxon>Alphaproteobacteria</taxon>
        <taxon>Acetobacterales</taxon>
        <taxon>Acidocellaceae</taxon>
        <taxon>Acidiphilium</taxon>
    </lineage>
</organism>
<keyword evidence="4 11" id="KW-0808">Transferase</keyword>
<comment type="similarity">
    <text evidence="8">Belongs to the glycosyltransferase 2 family. GtrB subfamily.</text>
</comment>
<dbReference type="Pfam" id="PF00535">
    <property type="entry name" value="Glycos_transf_2"/>
    <property type="match status" value="1"/>
</dbReference>
<dbReference type="GO" id="GO:0016757">
    <property type="term" value="F:glycosyltransferase activity"/>
    <property type="evidence" value="ECO:0007669"/>
    <property type="project" value="UniProtKB-KW"/>
</dbReference>
<dbReference type="AlphaFoldDB" id="A5FWG3"/>
<keyword evidence="5 9" id="KW-0812">Transmembrane</keyword>
<dbReference type="Gene3D" id="3.90.550.10">
    <property type="entry name" value="Spore Coat Polysaccharide Biosynthesis Protein SpsA, Chain A"/>
    <property type="match status" value="1"/>
</dbReference>
<protein>
    <submittedName>
        <fullName evidence="11">Glycosyl transferase, family 2</fullName>
    </submittedName>
</protein>